<keyword evidence="1" id="KW-1133">Transmembrane helix</keyword>
<comment type="caution">
    <text evidence="2">The sequence shown here is derived from an EMBL/GenBank/DDBJ whole genome shotgun (WGS) entry which is preliminary data.</text>
</comment>
<reference evidence="2 3" key="2">
    <citation type="submission" date="2016-08" db="EMBL/GenBank/DDBJ databases">
        <title>Pervasive Adenine N6-methylation of Active Genes in Fungi.</title>
        <authorList>
            <consortium name="DOE Joint Genome Institute"/>
            <person name="Mondo S.J."/>
            <person name="Dannebaum R.O."/>
            <person name="Kuo R.C."/>
            <person name="Labutti K."/>
            <person name="Haridas S."/>
            <person name="Kuo A."/>
            <person name="Salamov A."/>
            <person name="Ahrendt S.R."/>
            <person name="Lipzen A."/>
            <person name="Sullivan W."/>
            <person name="Andreopoulos W.B."/>
            <person name="Clum A."/>
            <person name="Lindquist E."/>
            <person name="Daum C."/>
            <person name="Ramamoorthy G.K."/>
            <person name="Gryganskyi A."/>
            <person name="Culley D."/>
            <person name="Magnuson J.K."/>
            <person name="James T.Y."/>
            <person name="O'Malley M.A."/>
            <person name="Stajich J.E."/>
            <person name="Spatafora J.W."/>
            <person name="Visel A."/>
            <person name="Grigoriev I.V."/>
        </authorList>
    </citation>
    <scope>NUCLEOTIDE SEQUENCE [LARGE SCALE GENOMIC DNA]</scope>
    <source>
        <strain evidence="2 3">S4</strain>
    </source>
</reference>
<feature type="transmembrane region" description="Helical" evidence="1">
    <location>
        <begin position="420"/>
        <end position="441"/>
    </location>
</feature>
<proteinExistence type="predicted"/>
<evidence type="ECO:0000313" key="3">
    <source>
        <dbReference type="Proteomes" id="UP000193944"/>
    </source>
</evidence>
<dbReference type="AlphaFoldDB" id="A0A1Y1X680"/>
<evidence type="ECO:0000313" key="2">
    <source>
        <dbReference type="EMBL" id="ORX81293.1"/>
    </source>
</evidence>
<feature type="transmembrane region" description="Helical" evidence="1">
    <location>
        <begin position="527"/>
        <end position="548"/>
    </location>
</feature>
<feature type="transmembrane region" description="Helical" evidence="1">
    <location>
        <begin position="485"/>
        <end position="506"/>
    </location>
</feature>
<dbReference type="Proteomes" id="UP000193944">
    <property type="component" value="Unassembled WGS sequence"/>
</dbReference>
<dbReference type="EMBL" id="MCFG01000122">
    <property type="protein sequence ID" value="ORX81293.1"/>
    <property type="molecule type" value="Genomic_DNA"/>
</dbReference>
<name>A0A1Y1X680_9FUNG</name>
<protein>
    <submittedName>
        <fullName evidence="2">Periplasmic binding protein-like II</fullName>
    </submittedName>
</protein>
<dbReference type="OrthoDB" id="2157358at2759"/>
<dbReference type="SUPFAM" id="SSF53850">
    <property type="entry name" value="Periplasmic binding protein-like II"/>
    <property type="match status" value="1"/>
</dbReference>
<organism evidence="2 3">
    <name type="scientific">Anaeromyces robustus</name>
    <dbReference type="NCBI Taxonomy" id="1754192"/>
    <lineage>
        <taxon>Eukaryota</taxon>
        <taxon>Fungi</taxon>
        <taxon>Fungi incertae sedis</taxon>
        <taxon>Chytridiomycota</taxon>
        <taxon>Chytridiomycota incertae sedis</taxon>
        <taxon>Neocallimastigomycetes</taxon>
        <taxon>Neocallimastigales</taxon>
        <taxon>Neocallimastigaceae</taxon>
        <taxon>Anaeromyces</taxon>
    </lineage>
</organism>
<keyword evidence="3" id="KW-1185">Reference proteome</keyword>
<keyword evidence="1" id="KW-0472">Membrane</keyword>
<gene>
    <name evidence="2" type="ORF">BCR32DRAFT_13113</name>
</gene>
<sequence length="758" mass="88311">MKYYKVIILLVHLLFIYGSYSIKLNSIAISYSNEDQFFTSIVNDFNEYAKANKLDIELDIDVHSSNDTLNLSFEYRKLLKELFNNESSKYDIFFYDVTYTNLYISNFLELNNELPNEYFIWYSTGIGSETCVNNGKWIGFPININYRFLYTNMDLLNKHGQKMPETWDEMINTTKYILEKERDEGNTDLIGYNGFIPDYETNLSSVEEFVYSFRENEDSAFPDYHDNTASKALTKLKQIKDEISSSEIFRANDEETIKRLDSGKAIFLKFWDYPKVNSVYNKTILLGNKKGVSGTSIGGYNMSINKRIPQSHKESTIETFKYIASRKLQKKYLMENHSISGINNLYTDKEVCQIINCDLINSIQSFYHRYDEYYYGLYREMIYKYLYNNGSLEETLHVINGINTFSFVDMNSSDTSTSGYVIFIIVVSSITLIVLSLSLLCNYRLNMFFSFFSTTSWLSILFGNIVIMLSIYPEYNEITSLKCKFKYIILSCGVALNALPVFHVLLTKYATSNKCLEWIKKNKYSFFFIYYIIDLILYGVLLLIDFNVKEYISLTESNFKYCSMNNVIGHIVLCTLVFTKLLLYFGSTILLYLKWNDENSKMEIRLITSDIILNYILIIMLIIVYSLKYTDYKTPFLLNSILIILLALSNYLLLYCSKIVKIYKNKDKIEQMNIRYSLNVMRQSHCHSHSHSQSSSREHSGNVIINTNSFNGCAEPKGMMSKIIQYHYNAGNDTIIENANFSQVETMTSKSFTQPPNE</sequence>
<feature type="transmembrane region" description="Helical" evidence="1">
    <location>
        <begin position="568"/>
        <end position="592"/>
    </location>
</feature>
<feature type="transmembrane region" description="Helical" evidence="1">
    <location>
        <begin position="448"/>
        <end position="473"/>
    </location>
</feature>
<dbReference type="Gene3D" id="3.40.190.10">
    <property type="entry name" value="Periplasmic binding protein-like II"/>
    <property type="match status" value="1"/>
</dbReference>
<keyword evidence="1" id="KW-0812">Transmembrane</keyword>
<feature type="transmembrane region" description="Helical" evidence="1">
    <location>
        <begin position="636"/>
        <end position="656"/>
    </location>
</feature>
<reference evidence="2 3" key="1">
    <citation type="submission" date="2016-08" db="EMBL/GenBank/DDBJ databases">
        <title>A Parts List for Fungal Cellulosomes Revealed by Comparative Genomics.</title>
        <authorList>
            <consortium name="DOE Joint Genome Institute"/>
            <person name="Haitjema C.H."/>
            <person name="Gilmore S.P."/>
            <person name="Henske J.K."/>
            <person name="Solomon K.V."/>
            <person name="De Groot R."/>
            <person name="Kuo A."/>
            <person name="Mondo S.J."/>
            <person name="Salamov A.A."/>
            <person name="Labutti K."/>
            <person name="Zhao Z."/>
            <person name="Chiniquy J."/>
            <person name="Barry K."/>
            <person name="Brewer H.M."/>
            <person name="Purvine S.O."/>
            <person name="Wright A.T."/>
            <person name="Boxma B."/>
            <person name="Van Alen T."/>
            <person name="Hackstein J.H."/>
            <person name="Baker S.E."/>
            <person name="Grigoriev I.V."/>
            <person name="O'Malley M.A."/>
        </authorList>
    </citation>
    <scope>NUCLEOTIDE SEQUENCE [LARGE SCALE GENOMIC DNA]</scope>
    <source>
        <strain evidence="2 3">S4</strain>
    </source>
</reference>
<evidence type="ECO:0000256" key="1">
    <source>
        <dbReference type="SAM" id="Phobius"/>
    </source>
</evidence>
<accession>A0A1Y1X680</accession>
<feature type="transmembrane region" description="Helical" evidence="1">
    <location>
        <begin position="604"/>
        <end position="624"/>
    </location>
</feature>